<evidence type="ECO:0000313" key="2">
    <source>
        <dbReference type="Proteomes" id="UP001355653"/>
    </source>
</evidence>
<dbReference type="InterPro" id="IPR023296">
    <property type="entry name" value="Glyco_hydro_beta-prop_sf"/>
</dbReference>
<evidence type="ECO:0000313" key="1">
    <source>
        <dbReference type="EMBL" id="MEB4796405.1"/>
    </source>
</evidence>
<comment type="caution">
    <text evidence="1">The sequence shown here is derived from an EMBL/GenBank/DDBJ whole genome shotgun (WGS) entry which is preliminary data.</text>
</comment>
<protein>
    <recommendedName>
        <fullName evidence="3">Glycoside hydrolase</fullName>
    </recommendedName>
</protein>
<dbReference type="Gene3D" id="2.115.10.20">
    <property type="entry name" value="Glycosyl hydrolase domain, family 43"/>
    <property type="match status" value="1"/>
</dbReference>
<sequence length="110" mass="12625">MHKRDGKLYMFYAGAYNNEPQQIGCAISEDGIRWERMFQEPLLPSGKPGSWNESESGHPFFFADDDGRTYLFFQGNNDRGKTWYLSKVEVGWAEGVPYVMEKPENSISST</sequence>
<reference evidence="1 2" key="1">
    <citation type="submission" date="2023-03" db="EMBL/GenBank/DDBJ databases">
        <title>Bacillus Genome Sequencing.</title>
        <authorList>
            <person name="Dunlap C."/>
        </authorList>
    </citation>
    <scope>NUCLEOTIDE SEQUENCE [LARGE SCALE GENOMIC DNA]</scope>
    <source>
        <strain evidence="1 2">NRS-1351</strain>
    </source>
</reference>
<keyword evidence="2" id="KW-1185">Reference proteome</keyword>
<name>A0ABU6DF79_9BACL</name>
<organism evidence="1 2">
    <name type="scientific">Paenibacillus chondroitinus</name>
    <dbReference type="NCBI Taxonomy" id="59842"/>
    <lineage>
        <taxon>Bacteria</taxon>
        <taxon>Bacillati</taxon>
        <taxon>Bacillota</taxon>
        <taxon>Bacilli</taxon>
        <taxon>Bacillales</taxon>
        <taxon>Paenibacillaceae</taxon>
        <taxon>Paenibacillus</taxon>
    </lineage>
</organism>
<dbReference type="RefSeq" id="WP_174806731.1">
    <property type="nucleotide sequence ID" value="NZ_JAROBY010000035.1"/>
</dbReference>
<dbReference type="EMBL" id="JAROBY010000035">
    <property type="protein sequence ID" value="MEB4796405.1"/>
    <property type="molecule type" value="Genomic_DNA"/>
</dbReference>
<accession>A0ABU6DF79</accession>
<gene>
    <name evidence="1" type="ORF">P5G65_21095</name>
</gene>
<dbReference type="PANTHER" id="PTHR35279:SF1">
    <property type="entry name" value="ARABINANASE_LEVANSUCRASE_INVERTASE"/>
    <property type="match status" value="1"/>
</dbReference>
<dbReference type="Proteomes" id="UP001355653">
    <property type="component" value="Unassembled WGS sequence"/>
</dbReference>
<dbReference type="SUPFAM" id="SSF75005">
    <property type="entry name" value="Arabinanase/levansucrase/invertase"/>
    <property type="match status" value="1"/>
</dbReference>
<evidence type="ECO:0008006" key="3">
    <source>
        <dbReference type="Google" id="ProtNLM"/>
    </source>
</evidence>
<proteinExistence type="predicted"/>
<dbReference type="PANTHER" id="PTHR35279">
    <property type="match status" value="1"/>
</dbReference>